<dbReference type="RefSeq" id="WP_064031091.1">
    <property type="nucleotide sequence ID" value="NZ_LUUK01000204.1"/>
</dbReference>
<protein>
    <recommendedName>
        <fullName evidence="2">Reverse transcriptase domain-containing protein</fullName>
    </recommendedName>
</protein>
<dbReference type="PANTHER" id="PTHR34047:SF8">
    <property type="entry name" value="PROTEIN YKFC"/>
    <property type="match status" value="1"/>
</dbReference>
<dbReference type="Pfam" id="PF00078">
    <property type="entry name" value="RVT_1"/>
    <property type="match status" value="1"/>
</dbReference>
<dbReference type="AlphaFoldDB" id="A0A177N874"/>
<dbReference type="EMBL" id="LUUK01000204">
    <property type="protein sequence ID" value="OAI14085.1"/>
    <property type="molecule type" value="Genomic_DNA"/>
</dbReference>
<dbReference type="PROSITE" id="PS50878">
    <property type="entry name" value="RT_POL"/>
    <property type="match status" value="1"/>
</dbReference>
<dbReference type="Proteomes" id="UP000077628">
    <property type="component" value="Unassembled WGS sequence"/>
</dbReference>
<dbReference type="InterPro" id="IPR043502">
    <property type="entry name" value="DNA/RNA_pol_sf"/>
</dbReference>
<organism evidence="3 4">
    <name type="scientific">Methylomonas koyamae</name>
    <dbReference type="NCBI Taxonomy" id="702114"/>
    <lineage>
        <taxon>Bacteria</taxon>
        <taxon>Pseudomonadati</taxon>
        <taxon>Pseudomonadota</taxon>
        <taxon>Gammaproteobacteria</taxon>
        <taxon>Methylococcales</taxon>
        <taxon>Methylococcaceae</taxon>
        <taxon>Methylomonas</taxon>
    </lineage>
</organism>
<dbReference type="STRING" id="702114.A1355_12745"/>
<comment type="caution">
    <text evidence="3">The sequence shown here is derived from an EMBL/GenBank/DDBJ whole genome shotgun (WGS) entry which is preliminary data.</text>
</comment>
<name>A0A177N874_9GAMM</name>
<reference evidence="4" key="1">
    <citation type="submission" date="2016-03" db="EMBL/GenBank/DDBJ databases">
        <authorList>
            <person name="Heylen K."/>
            <person name="De Vos P."/>
            <person name="Vekeman B."/>
        </authorList>
    </citation>
    <scope>NUCLEOTIDE SEQUENCE [LARGE SCALE GENOMIC DNA]</scope>
    <source>
        <strain evidence="4">R-45383</strain>
    </source>
</reference>
<dbReference type="InterPro" id="IPR000477">
    <property type="entry name" value="RT_dom"/>
</dbReference>
<feature type="domain" description="Reverse transcriptase" evidence="2">
    <location>
        <begin position="1"/>
        <end position="267"/>
    </location>
</feature>
<dbReference type="InterPro" id="IPR051083">
    <property type="entry name" value="GrpII_Intron_Splice-Mob/Def"/>
</dbReference>
<comment type="similarity">
    <text evidence="1">Belongs to the bacterial reverse transcriptase family.</text>
</comment>
<evidence type="ECO:0000313" key="4">
    <source>
        <dbReference type="Proteomes" id="UP000077628"/>
    </source>
</evidence>
<evidence type="ECO:0000259" key="2">
    <source>
        <dbReference type="PROSITE" id="PS50878"/>
    </source>
</evidence>
<dbReference type="PANTHER" id="PTHR34047">
    <property type="entry name" value="NUCLEAR INTRON MATURASE 1, MITOCHONDRIAL-RELATED"/>
    <property type="match status" value="1"/>
</dbReference>
<evidence type="ECO:0000313" key="3">
    <source>
        <dbReference type="EMBL" id="OAI14085.1"/>
    </source>
</evidence>
<evidence type="ECO:0000256" key="1">
    <source>
        <dbReference type="ARBA" id="ARBA00034120"/>
    </source>
</evidence>
<gene>
    <name evidence="3" type="ORF">A1355_12745</name>
</gene>
<keyword evidence="4" id="KW-1185">Reference proteome</keyword>
<sequence length="335" mass="38573">MRRTRIDLDAIAGWDNLATAFHKAARGKRYRADVQAFSADFDVNLRQLANDIVAARLPYGEFRTFKIFDPKPRLIHAACFADRVFHHAVMKLAGGVLEQAMSPISYACRSGMGVHKAVNQVQRHLRRYSYYCQIDIDGYFAAIDHGRLLQLLGRRFKGADCLAQWQRIVGCYQAAPGLGLPIGSLTSQYFANYYLDGLDRLLTSLTAVRAALRYMDDIVWWCDSRQAAQETLLTVKAWLWRERGLQVKTNVQIQRSAQGISYCGFRILPGSVRLSRRRKRRYHSRRRYWEQLYRADIISAVQLQQAYAAVKSITVGTDCRSWLRQNLRRYPPLTV</sequence>
<accession>A0A177N874</accession>
<proteinExistence type="inferred from homology"/>
<dbReference type="SUPFAM" id="SSF56672">
    <property type="entry name" value="DNA/RNA polymerases"/>
    <property type="match status" value="1"/>
</dbReference>